<accession>A0A1H5U8I2</accession>
<dbReference type="OrthoDB" id="680899at2"/>
<protein>
    <submittedName>
        <fullName evidence="1">Uncharacterized protein</fullName>
    </submittedName>
</protein>
<evidence type="ECO:0000313" key="1">
    <source>
        <dbReference type="EMBL" id="SEF70738.1"/>
    </source>
</evidence>
<dbReference type="Proteomes" id="UP000236738">
    <property type="component" value="Unassembled WGS sequence"/>
</dbReference>
<proteinExistence type="predicted"/>
<gene>
    <name evidence="1" type="ORF">SAMN05421847_0687</name>
</gene>
<name>A0A1H5U8I2_9FLAO</name>
<dbReference type="EMBL" id="FNUS01000001">
    <property type="protein sequence ID" value="SEF70738.1"/>
    <property type="molecule type" value="Genomic_DNA"/>
</dbReference>
<dbReference type="AlphaFoldDB" id="A0A1H5U8I2"/>
<dbReference type="RefSeq" id="WP_103912689.1">
    <property type="nucleotide sequence ID" value="NZ_FNUS01000001.1"/>
</dbReference>
<organism evidence="1 2">
    <name type="scientific">Halpernia humi</name>
    <dbReference type="NCBI Taxonomy" id="493375"/>
    <lineage>
        <taxon>Bacteria</taxon>
        <taxon>Pseudomonadati</taxon>
        <taxon>Bacteroidota</taxon>
        <taxon>Flavobacteriia</taxon>
        <taxon>Flavobacteriales</taxon>
        <taxon>Weeksellaceae</taxon>
        <taxon>Chryseobacterium group</taxon>
        <taxon>Halpernia</taxon>
    </lineage>
</organism>
<sequence>MSLSETLKLSLIEGNFSAEEAKEILLKMYGTKLNYHQRKNLSSNERFGKDDETSQVRIPILKENIKQIRSLTEAAILNNQRLTISSQIFIGPEENSEF</sequence>
<reference evidence="2" key="1">
    <citation type="submission" date="2016-10" db="EMBL/GenBank/DDBJ databases">
        <authorList>
            <person name="Varghese N."/>
            <person name="Submissions S."/>
        </authorList>
    </citation>
    <scope>NUCLEOTIDE SEQUENCE [LARGE SCALE GENOMIC DNA]</scope>
    <source>
        <strain evidence="2">DSM 21580</strain>
    </source>
</reference>
<evidence type="ECO:0000313" key="2">
    <source>
        <dbReference type="Proteomes" id="UP000236738"/>
    </source>
</evidence>
<keyword evidence="2" id="KW-1185">Reference proteome</keyword>